<proteinExistence type="predicted"/>
<evidence type="ECO:0000259" key="2">
    <source>
        <dbReference type="Pfam" id="PF23559"/>
    </source>
</evidence>
<organism evidence="3 4">
    <name type="scientific">Dioscorea zingiberensis</name>
    <dbReference type="NCBI Taxonomy" id="325984"/>
    <lineage>
        <taxon>Eukaryota</taxon>
        <taxon>Viridiplantae</taxon>
        <taxon>Streptophyta</taxon>
        <taxon>Embryophyta</taxon>
        <taxon>Tracheophyta</taxon>
        <taxon>Spermatophyta</taxon>
        <taxon>Magnoliopsida</taxon>
        <taxon>Liliopsida</taxon>
        <taxon>Dioscoreales</taxon>
        <taxon>Dioscoreaceae</taxon>
        <taxon>Dioscorea</taxon>
    </lineage>
</organism>
<gene>
    <name evidence="3" type="ORF">J5N97_014595</name>
</gene>
<keyword evidence="4" id="KW-1185">Reference proteome</keyword>
<dbReference type="EMBL" id="JAGGNH010000003">
    <property type="protein sequence ID" value="KAJ0979121.1"/>
    <property type="molecule type" value="Genomic_DNA"/>
</dbReference>
<feature type="region of interest" description="Disordered" evidence="1">
    <location>
        <begin position="121"/>
        <end position="150"/>
    </location>
</feature>
<reference evidence="3" key="2">
    <citation type="journal article" date="2022" name="Hortic Res">
        <title>The genome of Dioscorea zingiberensis sheds light on the biosynthesis, origin and evolution of the medicinally important diosgenin saponins.</title>
        <authorList>
            <person name="Li Y."/>
            <person name="Tan C."/>
            <person name="Li Z."/>
            <person name="Guo J."/>
            <person name="Li S."/>
            <person name="Chen X."/>
            <person name="Wang C."/>
            <person name="Dai X."/>
            <person name="Yang H."/>
            <person name="Song W."/>
            <person name="Hou L."/>
            <person name="Xu J."/>
            <person name="Tong Z."/>
            <person name="Xu A."/>
            <person name="Yuan X."/>
            <person name="Wang W."/>
            <person name="Yang Q."/>
            <person name="Chen L."/>
            <person name="Sun Z."/>
            <person name="Wang K."/>
            <person name="Pan B."/>
            <person name="Chen J."/>
            <person name="Bao Y."/>
            <person name="Liu F."/>
            <person name="Qi X."/>
            <person name="Gang D.R."/>
            <person name="Wen J."/>
            <person name="Li J."/>
        </authorList>
    </citation>
    <scope>NUCLEOTIDE SEQUENCE</scope>
    <source>
        <strain evidence="3">Dzin_1.0</strain>
    </source>
</reference>
<evidence type="ECO:0000256" key="1">
    <source>
        <dbReference type="SAM" id="MobiDB-lite"/>
    </source>
</evidence>
<name>A0A9D5CST3_9LILI</name>
<feature type="domain" description="Disease resistance protein winged helix" evidence="2">
    <location>
        <begin position="1"/>
        <end position="39"/>
    </location>
</feature>
<evidence type="ECO:0000313" key="3">
    <source>
        <dbReference type="EMBL" id="KAJ0979121.1"/>
    </source>
</evidence>
<dbReference type="Proteomes" id="UP001085076">
    <property type="component" value="Miscellaneous, Linkage group lg03"/>
</dbReference>
<evidence type="ECO:0000313" key="4">
    <source>
        <dbReference type="Proteomes" id="UP001085076"/>
    </source>
</evidence>
<reference evidence="3" key="1">
    <citation type="submission" date="2021-03" db="EMBL/GenBank/DDBJ databases">
        <authorList>
            <person name="Li Z."/>
            <person name="Yang C."/>
        </authorList>
    </citation>
    <scope>NUCLEOTIDE SEQUENCE</scope>
    <source>
        <strain evidence="3">Dzin_1.0</strain>
        <tissue evidence="3">Leaf</tissue>
    </source>
</reference>
<dbReference type="OrthoDB" id="1746085at2759"/>
<dbReference type="InterPro" id="IPR058922">
    <property type="entry name" value="WHD_DRP"/>
</dbReference>
<dbReference type="Pfam" id="PF23559">
    <property type="entry name" value="WHD_DRP"/>
    <property type="match status" value="1"/>
</dbReference>
<comment type="caution">
    <text evidence="3">The sequence shown here is derived from an EMBL/GenBank/DDBJ whole genome shotgun (WGS) entry which is preliminary data.</text>
</comment>
<protein>
    <recommendedName>
        <fullName evidence="2">Disease resistance protein winged helix domain-containing protein</fullName>
    </recommendedName>
</protein>
<dbReference type="AlphaFoldDB" id="A0A9D5CST3"/>
<sequence length="172" mass="19324">MGDRYIEELLARSIFEDGIEDRDGVVRQVKMHDLLHDLARSVAGEESTIAEAASGYAIRQGSRYLSFVYDRPISKSQPLPFLSKANNKLRSFYFIAQGDMKNLGDNNMARVLCLNEGGSWEEQKDPKKEEASKPAELVKSKLRPSDDDPSVMSASCFAKYPVYGGENFFPLF</sequence>
<feature type="compositionally biased region" description="Basic and acidic residues" evidence="1">
    <location>
        <begin position="121"/>
        <end position="146"/>
    </location>
</feature>
<accession>A0A9D5CST3</accession>